<dbReference type="GO" id="GO:0045944">
    <property type="term" value="P:positive regulation of transcription by RNA polymerase II"/>
    <property type="evidence" value="ECO:0007669"/>
    <property type="project" value="TreeGrafter"/>
</dbReference>
<feature type="compositionally biased region" description="Gly residues" evidence="10">
    <location>
        <begin position="262"/>
        <end position="273"/>
    </location>
</feature>
<evidence type="ECO:0000256" key="2">
    <source>
        <dbReference type="ARBA" id="ARBA00008117"/>
    </source>
</evidence>
<evidence type="ECO:0000256" key="3">
    <source>
        <dbReference type="ARBA" id="ARBA00022490"/>
    </source>
</evidence>
<sequence length="500" mass="53775">MSGLPALTALKSGGGGGGGGAHRLDGSVKLTNVELKFFPPNCTSLIQPLDQGVINSVKYAYRSRLLQRILLNTEHGRDTKVDLYMAVQMLAAAWMSTRGEVVKNCFAHGGFRPKEMCSSSDDAQAADDVGPGQDATTAEAWAALEEAGIVPENVALSDYVNADADVIVYEELSDAEILKSTRAASAAAADSSDDEEVGHGVPTVPTSVTASQVMDSLDVLRSFLGAHDDDVAMQLLADCEQRILPLLMVRASSSSSSSGPAGARGGKWGQGGEGGRRPAPQRNRTTPDKRPQPKGQPPPPPQAPQHHAQGQRSQVARRLQDDSVEEALRKGNRKVNLNHLLKFTLAPRESDHHQSHHWSTHHYRTGRSHPVKHSKEQFLQANCQFVVREGTVCRWDPDVPVAWELVHEVRVLQQQSGGVGEAGEQGAQRCPVCLSAPRAAQTPPCGHVHCWSCLLHYLALSDRPYRPCPYLLPALLRTAAAQVPPPSLQPGQSGVGGETR</sequence>
<feature type="region of interest" description="Disordered" evidence="10">
    <location>
        <begin position="252"/>
        <end position="321"/>
    </location>
</feature>
<evidence type="ECO:0000256" key="8">
    <source>
        <dbReference type="ARBA" id="ARBA00035390"/>
    </source>
</evidence>
<feature type="compositionally biased region" description="Basic residues" evidence="10">
    <location>
        <begin position="354"/>
        <end position="368"/>
    </location>
</feature>
<organism evidence="12 13">
    <name type="scientific">Haemaphysalis longicornis</name>
    <name type="common">Bush tick</name>
    <dbReference type="NCBI Taxonomy" id="44386"/>
    <lineage>
        <taxon>Eukaryota</taxon>
        <taxon>Metazoa</taxon>
        <taxon>Ecdysozoa</taxon>
        <taxon>Arthropoda</taxon>
        <taxon>Chelicerata</taxon>
        <taxon>Arachnida</taxon>
        <taxon>Acari</taxon>
        <taxon>Parasitiformes</taxon>
        <taxon>Ixodida</taxon>
        <taxon>Ixodoidea</taxon>
        <taxon>Ixodidae</taxon>
        <taxon>Haemaphysalinae</taxon>
        <taxon>Haemaphysalis</taxon>
    </lineage>
</organism>
<dbReference type="EMBL" id="JABSTR010000008">
    <property type="protein sequence ID" value="KAH9378109.1"/>
    <property type="molecule type" value="Genomic_DNA"/>
</dbReference>
<evidence type="ECO:0000313" key="12">
    <source>
        <dbReference type="EMBL" id="KAH9378109.1"/>
    </source>
</evidence>
<keyword evidence="5 9" id="KW-0863">Zinc-finger</keyword>
<keyword evidence="6" id="KW-0862">Zinc</keyword>
<dbReference type="Proteomes" id="UP000821853">
    <property type="component" value="Unassembled WGS sequence"/>
</dbReference>
<dbReference type="VEuPathDB" id="VectorBase:HLOH_047546"/>
<dbReference type="Pfam" id="PF00097">
    <property type="entry name" value="zf-C3HC4"/>
    <property type="match status" value="1"/>
</dbReference>
<dbReference type="InterPro" id="IPR001841">
    <property type="entry name" value="Znf_RING"/>
</dbReference>
<dbReference type="OrthoDB" id="6514253at2759"/>
<evidence type="ECO:0000256" key="10">
    <source>
        <dbReference type="SAM" id="MobiDB-lite"/>
    </source>
</evidence>
<dbReference type="GO" id="GO:0008270">
    <property type="term" value="F:zinc ion binding"/>
    <property type="evidence" value="ECO:0007669"/>
    <property type="project" value="UniProtKB-KW"/>
</dbReference>
<name>A0A9J6GRM8_HAELO</name>
<comment type="similarity">
    <text evidence="2">Belongs to the RNF10 family.</text>
</comment>
<dbReference type="AlphaFoldDB" id="A0A9J6GRM8"/>
<reference evidence="12 13" key="1">
    <citation type="journal article" date="2020" name="Cell">
        <title>Large-Scale Comparative Analyses of Tick Genomes Elucidate Their Genetic Diversity and Vector Capacities.</title>
        <authorList>
            <consortium name="Tick Genome and Microbiome Consortium (TIGMIC)"/>
            <person name="Jia N."/>
            <person name="Wang J."/>
            <person name="Shi W."/>
            <person name="Du L."/>
            <person name="Sun Y."/>
            <person name="Zhan W."/>
            <person name="Jiang J.F."/>
            <person name="Wang Q."/>
            <person name="Zhang B."/>
            <person name="Ji P."/>
            <person name="Bell-Sakyi L."/>
            <person name="Cui X.M."/>
            <person name="Yuan T.T."/>
            <person name="Jiang B.G."/>
            <person name="Yang W.F."/>
            <person name="Lam T.T."/>
            <person name="Chang Q.C."/>
            <person name="Ding S.J."/>
            <person name="Wang X.J."/>
            <person name="Zhu J.G."/>
            <person name="Ruan X.D."/>
            <person name="Zhao L."/>
            <person name="Wei J.T."/>
            <person name="Ye R.Z."/>
            <person name="Que T.C."/>
            <person name="Du C.H."/>
            <person name="Zhou Y.H."/>
            <person name="Cheng J.X."/>
            <person name="Dai P.F."/>
            <person name="Guo W.B."/>
            <person name="Han X.H."/>
            <person name="Huang E.J."/>
            <person name="Li L.F."/>
            <person name="Wei W."/>
            <person name="Gao Y.C."/>
            <person name="Liu J.Z."/>
            <person name="Shao H.Z."/>
            <person name="Wang X."/>
            <person name="Wang C.C."/>
            <person name="Yang T.C."/>
            <person name="Huo Q.B."/>
            <person name="Li W."/>
            <person name="Chen H.Y."/>
            <person name="Chen S.E."/>
            <person name="Zhou L.G."/>
            <person name="Ni X.B."/>
            <person name="Tian J.H."/>
            <person name="Sheng Y."/>
            <person name="Liu T."/>
            <person name="Pan Y.S."/>
            <person name="Xia L.Y."/>
            <person name="Li J."/>
            <person name="Zhao F."/>
            <person name="Cao W.C."/>
        </authorList>
    </citation>
    <scope>NUCLEOTIDE SEQUENCE [LARGE SCALE GENOMIC DNA]</scope>
    <source>
        <strain evidence="12">HaeL-2018</strain>
    </source>
</reference>
<feature type="region of interest" description="Disordered" evidence="10">
    <location>
        <begin position="348"/>
        <end position="368"/>
    </location>
</feature>
<evidence type="ECO:0000256" key="7">
    <source>
        <dbReference type="ARBA" id="ARBA00035131"/>
    </source>
</evidence>
<dbReference type="Gene3D" id="3.30.40.10">
    <property type="entry name" value="Zinc/RING finger domain, C3HC4 (zinc finger)"/>
    <property type="match status" value="1"/>
</dbReference>
<comment type="caution">
    <text evidence="12">The sequence shown here is derived from an EMBL/GenBank/DDBJ whole genome shotgun (WGS) entry which is preliminary data.</text>
</comment>
<comment type="subcellular location">
    <subcellularLocation>
        <location evidence="1">Cytoplasm</location>
    </subcellularLocation>
</comment>
<dbReference type="PROSITE" id="PS50089">
    <property type="entry name" value="ZF_RING_2"/>
    <property type="match status" value="1"/>
</dbReference>
<accession>A0A9J6GRM8</accession>
<dbReference type="InterPro" id="IPR018957">
    <property type="entry name" value="Znf_C3HC4_RING-type"/>
</dbReference>
<dbReference type="InterPro" id="IPR013083">
    <property type="entry name" value="Znf_RING/FYVE/PHD"/>
</dbReference>
<evidence type="ECO:0000256" key="6">
    <source>
        <dbReference type="ARBA" id="ARBA00022833"/>
    </source>
</evidence>
<evidence type="ECO:0000256" key="4">
    <source>
        <dbReference type="ARBA" id="ARBA00022723"/>
    </source>
</evidence>
<dbReference type="PANTHER" id="PTHR12983:SF9">
    <property type="entry name" value="E3 UBIQUITIN-PROTEIN LIGASE RNF10"/>
    <property type="match status" value="1"/>
</dbReference>
<evidence type="ECO:0000259" key="11">
    <source>
        <dbReference type="PROSITE" id="PS50089"/>
    </source>
</evidence>
<evidence type="ECO:0000313" key="13">
    <source>
        <dbReference type="Proteomes" id="UP000821853"/>
    </source>
</evidence>
<evidence type="ECO:0000256" key="1">
    <source>
        <dbReference type="ARBA" id="ARBA00004496"/>
    </source>
</evidence>
<keyword evidence="3" id="KW-0963">Cytoplasm</keyword>
<dbReference type="InterPro" id="IPR039739">
    <property type="entry name" value="MAG2/RNF10"/>
</dbReference>
<dbReference type="PANTHER" id="PTHR12983">
    <property type="entry name" value="RING FINGER 10 FAMILY MEMBER"/>
    <property type="match status" value="1"/>
</dbReference>
<evidence type="ECO:0000256" key="9">
    <source>
        <dbReference type="PROSITE-ProRule" id="PRU00175"/>
    </source>
</evidence>
<gene>
    <name evidence="12" type="ORF">HPB48_020625</name>
</gene>
<keyword evidence="13" id="KW-1185">Reference proteome</keyword>
<feature type="compositionally biased region" description="Pro residues" evidence="10">
    <location>
        <begin position="294"/>
        <end position="303"/>
    </location>
</feature>
<dbReference type="Pfam" id="PF03184">
    <property type="entry name" value="DDE_1"/>
    <property type="match status" value="1"/>
</dbReference>
<dbReference type="GO" id="GO:0000976">
    <property type="term" value="F:transcription cis-regulatory region binding"/>
    <property type="evidence" value="ECO:0007669"/>
    <property type="project" value="TreeGrafter"/>
</dbReference>
<feature type="domain" description="RING-type" evidence="11">
    <location>
        <begin position="430"/>
        <end position="469"/>
    </location>
</feature>
<dbReference type="GO" id="GO:0005737">
    <property type="term" value="C:cytoplasm"/>
    <property type="evidence" value="ECO:0007669"/>
    <property type="project" value="UniProtKB-SubCell"/>
</dbReference>
<keyword evidence="4" id="KW-0479">Metal-binding</keyword>
<protein>
    <recommendedName>
        <fullName evidence="7">E3 ubiquitin-protein ligase RNF10</fullName>
    </recommendedName>
    <alternativeName>
        <fullName evidence="8">RING finger protein 10</fullName>
    </alternativeName>
</protein>
<evidence type="ECO:0000256" key="5">
    <source>
        <dbReference type="ARBA" id="ARBA00022771"/>
    </source>
</evidence>
<proteinExistence type="inferred from homology"/>
<feature type="compositionally biased region" description="Low complexity" evidence="10">
    <location>
        <begin position="252"/>
        <end position="261"/>
    </location>
</feature>
<dbReference type="InterPro" id="IPR004875">
    <property type="entry name" value="DDE_SF_endonuclease_dom"/>
</dbReference>
<dbReference type="SUPFAM" id="SSF57850">
    <property type="entry name" value="RING/U-box"/>
    <property type="match status" value="1"/>
</dbReference>